<proteinExistence type="inferred from homology"/>
<evidence type="ECO:0000256" key="4">
    <source>
        <dbReference type="ARBA" id="ARBA00022490"/>
    </source>
</evidence>
<dbReference type="InterPro" id="IPR000315">
    <property type="entry name" value="Znf_B-box"/>
</dbReference>
<evidence type="ECO:0000259" key="13">
    <source>
        <dbReference type="PROSITE" id="PS50188"/>
    </source>
</evidence>
<keyword evidence="7 10" id="KW-0863">Zinc-finger</keyword>
<dbReference type="PROSITE" id="PS50119">
    <property type="entry name" value="ZF_BBOX"/>
    <property type="match status" value="1"/>
</dbReference>
<dbReference type="Pfam" id="PF13765">
    <property type="entry name" value="PRY"/>
    <property type="match status" value="1"/>
</dbReference>
<dbReference type="Gene3D" id="3.30.160.60">
    <property type="entry name" value="Classic Zinc Finger"/>
    <property type="match status" value="1"/>
</dbReference>
<dbReference type="PROSITE" id="PS00518">
    <property type="entry name" value="ZF_RING_1"/>
    <property type="match status" value="1"/>
</dbReference>
<dbReference type="InterPro" id="IPR003879">
    <property type="entry name" value="Butyrophylin_SPRY"/>
</dbReference>
<dbReference type="Pfam" id="PF00622">
    <property type="entry name" value="SPRY"/>
    <property type="match status" value="1"/>
</dbReference>
<evidence type="ECO:0000256" key="3">
    <source>
        <dbReference type="ARBA" id="ARBA00009651"/>
    </source>
</evidence>
<dbReference type="InterPro" id="IPR043136">
    <property type="entry name" value="B30.2/SPRY_sf"/>
</dbReference>
<dbReference type="InterPro" id="IPR003877">
    <property type="entry name" value="SPRY_dom"/>
</dbReference>
<dbReference type="InterPro" id="IPR013083">
    <property type="entry name" value="Znf_RING/FYVE/PHD"/>
</dbReference>
<keyword evidence="6" id="KW-0479">Metal-binding</keyword>
<dbReference type="PROSITE" id="PS50089">
    <property type="entry name" value="ZF_RING_2"/>
    <property type="match status" value="1"/>
</dbReference>
<evidence type="ECO:0000256" key="1">
    <source>
        <dbReference type="ARBA" id="ARBA00004496"/>
    </source>
</evidence>
<evidence type="ECO:0000313" key="15">
    <source>
        <dbReference type="Proteomes" id="UP001178461"/>
    </source>
</evidence>
<dbReference type="SMART" id="SM00184">
    <property type="entry name" value="RING"/>
    <property type="match status" value="1"/>
</dbReference>
<name>A0AA35JXA2_9SAUR</name>
<sequence>MAAAAAAGDPSKTLQDEATCSICLDYFCDPVMIIACGHSFCRACIAQCPEGPSSDLSSCPQCRIAFPRGHLRRNRHLANMAEAIQRLRLQSLRLAEGEPKEKVPKLCGKHYEALRLFCLEDRAFICLVCRESRAHKAHVALPIDEAAQDAKDNLQSCLTTLKKERDEFLKGKWCSETEIQEMKKRVESIRNQAAGKWELLNECEEIMKSIDKIAGEFSERSSHLTKLIKEAEEMCLKSAFELLQAMDPLLSRCNTEIYGKPKADLNKKVEWLNEKLQLVQTKLCELSAPPKLASPRAGGVPQQLSQHRCTSVFVYPAPPADYYIPKKGKSKWIRENVVFDPETAHPRYIVSPDGKALWWGNVRQNYPYSSIRFEYARCALGMWGFSSGKHYWTVDVCNVNHWAVGVARESVERDREINFEPYEGIWAVGFSRHDQFKALTSPPIYLDPEEGPAQIQVSLNYDAGKVSFYDAEDNTCLFIFDSIDFDGEEVFPFFRIVDSSACLQLCY</sequence>
<dbReference type="InterPro" id="IPR050143">
    <property type="entry name" value="TRIM/RBCC"/>
</dbReference>
<dbReference type="Gene3D" id="2.60.120.920">
    <property type="match status" value="1"/>
</dbReference>
<accession>A0AA35JXA2</accession>
<dbReference type="InterPro" id="IPR001870">
    <property type="entry name" value="B30.2/SPRY"/>
</dbReference>
<evidence type="ECO:0000256" key="2">
    <source>
        <dbReference type="ARBA" id="ARBA00008518"/>
    </source>
</evidence>
<dbReference type="SUPFAM" id="SSF57850">
    <property type="entry name" value="RING/U-box"/>
    <property type="match status" value="1"/>
</dbReference>
<evidence type="ECO:0000256" key="6">
    <source>
        <dbReference type="ARBA" id="ARBA00022723"/>
    </source>
</evidence>
<dbReference type="SMART" id="SM00336">
    <property type="entry name" value="BBOX"/>
    <property type="match status" value="1"/>
</dbReference>
<dbReference type="InterPro" id="IPR017907">
    <property type="entry name" value="Znf_RING_CS"/>
</dbReference>
<keyword evidence="4" id="KW-0963">Cytoplasm</keyword>
<evidence type="ECO:0000256" key="8">
    <source>
        <dbReference type="ARBA" id="ARBA00022833"/>
    </source>
</evidence>
<dbReference type="InterPro" id="IPR018957">
    <property type="entry name" value="Znf_C3HC4_RING-type"/>
</dbReference>
<dbReference type="PANTHER" id="PTHR24103">
    <property type="entry name" value="E3 UBIQUITIN-PROTEIN LIGASE TRIM"/>
    <property type="match status" value="1"/>
</dbReference>
<dbReference type="AlphaFoldDB" id="A0AA35JXA2"/>
<dbReference type="Pfam" id="PF00643">
    <property type="entry name" value="zf-B_box"/>
    <property type="match status" value="1"/>
</dbReference>
<evidence type="ECO:0000256" key="10">
    <source>
        <dbReference type="PROSITE-ProRule" id="PRU00024"/>
    </source>
</evidence>
<dbReference type="PROSITE" id="PS50188">
    <property type="entry name" value="B302_SPRY"/>
    <property type="match status" value="1"/>
</dbReference>
<dbReference type="Pfam" id="PF00097">
    <property type="entry name" value="zf-C3HC4"/>
    <property type="match status" value="1"/>
</dbReference>
<feature type="domain" description="RING-type" evidence="11">
    <location>
        <begin position="20"/>
        <end position="63"/>
    </location>
</feature>
<dbReference type="InterPro" id="IPR006574">
    <property type="entry name" value="PRY"/>
</dbReference>
<dbReference type="PRINTS" id="PR01407">
    <property type="entry name" value="BUTYPHLNCDUF"/>
</dbReference>
<keyword evidence="5" id="KW-0800">Toxin</keyword>
<evidence type="ECO:0000256" key="9">
    <source>
        <dbReference type="ARBA" id="ARBA00034460"/>
    </source>
</evidence>
<reference evidence="14" key="1">
    <citation type="submission" date="2022-12" db="EMBL/GenBank/DDBJ databases">
        <authorList>
            <person name="Alioto T."/>
            <person name="Alioto T."/>
            <person name="Gomez Garrido J."/>
        </authorList>
    </citation>
    <scope>NUCLEOTIDE SEQUENCE</scope>
</reference>
<comment type="function">
    <text evidence="9">Neurotoxin that produces dose-dependent hypolocomotion and hyperalgesia in mice. May directly act on the central nervous system, as it is 6500-fold more potent when administered intracerebroventricularly than intraperitoneal.</text>
</comment>
<dbReference type="EMBL" id="OX395127">
    <property type="protein sequence ID" value="CAI5767826.1"/>
    <property type="molecule type" value="Genomic_DNA"/>
</dbReference>
<protein>
    <submittedName>
        <fullName evidence="14">Zinc finger protein RFP-like isoform X1</fullName>
    </submittedName>
</protein>
<dbReference type="SUPFAM" id="SSF57845">
    <property type="entry name" value="B-box zinc-binding domain"/>
    <property type="match status" value="1"/>
</dbReference>
<evidence type="ECO:0000259" key="12">
    <source>
        <dbReference type="PROSITE" id="PS50119"/>
    </source>
</evidence>
<feature type="domain" description="B box-type" evidence="12">
    <location>
        <begin position="102"/>
        <end position="143"/>
    </location>
</feature>
<feature type="domain" description="B30.2/SPRY" evidence="13">
    <location>
        <begin position="316"/>
        <end position="507"/>
    </location>
</feature>
<dbReference type="FunFam" id="2.60.120.920:FF:000004">
    <property type="entry name" value="Butyrophilin subfamily 1 member A1"/>
    <property type="match status" value="1"/>
</dbReference>
<dbReference type="GO" id="GO:0005737">
    <property type="term" value="C:cytoplasm"/>
    <property type="evidence" value="ECO:0007669"/>
    <property type="project" value="UniProtKB-SubCell"/>
</dbReference>
<organism evidence="14 15">
    <name type="scientific">Podarcis lilfordi</name>
    <name type="common">Lilford's wall lizard</name>
    <dbReference type="NCBI Taxonomy" id="74358"/>
    <lineage>
        <taxon>Eukaryota</taxon>
        <taxon>Metazoa</taxon>
        <taxon>Chordata</taxon>
        <taxon>Craniata</taxon>
        <taxon>Vertebrata</taxon>
        <taxon>Euteleostomi</taxon>
        <taxon>Lepidosauria</taxon>
        <taxon>Squamata</taxon>
        <taxon>Bifurcata</taxon>
        <taxon>Unidentata</taxon>
        <taxon>Episquamata</taxon>
        <taxon>Laterata</taxon>
        <taxon>Lacertibaenia</taxon>
        <taxon>Lacertidae</taxon>
        <taxon>Podarcis</taxon>
    </lineage>
</organism>
<evidence type="ECO:0000313" key="14">
    <source>
        <dbReference type="EMBL" id="CAI5767826.1"/>
    </source>
</evidence>
<dbReference type="CDD" id="cd19762">
    <property type="entry name" value="Bbox2_TRIM7-like"/>
    <property type="match status" value="1"/>
</dbReference>
<evidence type="ECO:0000256" key="7">
    <source>
        <dbReference type="ARBA" id="ARBA00022771"/>
    </source>
</evidence>
<comment type="similarity">
    <text evidence="3">Belongs to the ohanin/vespryn family.</text>
</comment>
<dbReference type="InterPro" id="IPR013320">
    <property type="entry name" value="ConA-like_dom_sf"/>
</dbReference>
<dbReference type="CDD" id="cd16594">
    <property type="entry name" value="RING-HC_TRIM7-like_C-IV"/>
    <property type="match status" value="1"/>
</dbReference>
<keyword evidence="15" id="KW-1185">Reference proteome</keyword>
<dbReference type="SUPFAM" id="SSF49899">
    <property type="entry name" value="Concanavalin A-like lectins/glucanases"/>
    <property type="match status" value="1"/>
</dbReference>
<dbReference type="InterPro" id="IPR001841">
    <property type="entry name" value="Znf_RING"/>
</dbReference>
<keyword evidence="8" id="KW-0862">Zinc</keyword>
<dbReference type="SMART" id="SM00449">
    <property type="entry name" value="SPRY"/>
    <property type="match status" value="1"/>
</dbReference>
<dbReference type="GO" id="GO:0008270">
    <property type="term" value="F:zinc ion binding"/>
    <property type="evidence" value="ECO:0007669"/>
    <property type="project" value="UniProtKB-KW"/>
</dbReference>
<dbReference type="Gene3D" id="3.30.40.10">
    <property type="entry name" value="Zinc/RING finger domain, C3HC4 (zinc finger)"/>
    <property type="match status" value="1"/>
</dbReference>
<evidence type="ECO:0000256" key="5">
    <source>
        <dbReference type="ARBA" id="ARBA00022699"/>
    </source>
</evidence>
<dbReference type="Proteomes" id="UP001178461">
    <property type="component" value="Chromosome 2"/>
</dbReference>
<comment type="similarity">
    <text evidence="2">Belongs to the TRIM/RBCC family.</text>
</comment>
<keyword evidence="5" id="KW-0528">Neurotoxin</keyword>
<evidence type="ECO:0000259" key="11">
    <source>
        <dbReference type="PROSITE" id="PS50089"/>
    </source>
</evidence>
<dbReference type="SMART" id="SM00589">
    <property type="entry name" value="PRY"/>
    <property type="match status" value="1"/>
</dbReference>
<comment type="subcellular location">
    <subcellularLocation>
        <location evidence="1">Cytoplasm</location>
    </subcellularLocation>
</comment>
<gene>
    <name evidence="14" type="ORF">PODLI_1B007883</name>
</gene>